<reference evidence="3 4" key="1">
    <citation type="submission" date="2019-10" db="EMBL/GenBank/DDBJ databases">
        <authorList>
            <person name="Garlena R.A."/>
            <person name="Russell D.A."/>
            <person name="Pope W.H."/>
            <person name="Jacobs-Sera D."/>
            <person name="Hatfull G.F."/>
        </authorList>
    </citation>
    <scope>NUCLEOTIDE SEQUENCE [LARGE SCALE GENOMIC DNA]</scope>
</reference>
<proteinExistence type="predicted"/>
<keyword evidence="1" id="KW-0175">Coiled coil</keyword>
<evidence type="ECO:0000256" key="2">
    <source>
        <dbReference type="SAM" id="MobiDB-lite"/>
    </source>
</evidence>
<dbReference type="Proteomes" id="UP000427282">
    <property type="component" value="Segment"/>
</dbReference>
<organism evidence="3 4">
    <name type="scientific">Arthrobacter phage Mufasa8</name>
    <dbReference type="NCBI Taxonomy" id="2656526"/>
    <lineage>
        <taxon>Viruses</taxon>
        <taxon>Duplodnaviria</taxon>
        <taxon>Heunggongvirae</taxon>
        <taxon>Uroviricota</taxon>
        <taxon>Caudoviricetes</taxon>
        <taxon>Mufasoctovirus</taxon>
        <taxon>Mufasoctovirus mufasa8</taxon>
    </lineage>
</organism>
<sequence length="206" mass="23486">MEAMKSTLSSQNPLNRRLPTPDEYARAHRAFQSKAAFLLKDLSERQEKELTAVRAKLDAEGAKLEAGIAEQRKRNASLRVAERRAMRARDRAEESILTLQREAEDLTAIHDLRLEQAQHVVEARKALERLYDELAERKQEAAKLADKIRAVNRTIARRQAKVDEAVKYRPLTDDERRVVEADMEIARHSRRKAAERAEAADVALAA</sequence>
<dbReference type="GeneID" id="55814504"/>
<evidence type="ECO:0000313" key="3">
    <source>
        <dbReference type="EMBL" id="QGJ93500.1"/>
    </source>
</evidence>
<dbReference type="KEGG" id="vg:55814504"/>
<accession>A0A649VM50</accession>
<evidence type="ECO:0000313" key="4">
    <source>
        <dbReference type="Proteomes" id="UP000427282"/>
    </source>
</evidence>
<protein>
    <submittedName>
        <fullName evidence="3">Uncharacterized protein</fullName>
    </submittedName>
</protein>
<feature type="compositionally biased region" description="Polar residues" evidence="2">
    <location>
        <begin position="1"/>
        <end position="14"/>
    </location>
</feature>
<dbReference type="EMBL" id="MN586027">
    <property type="protein sequence ID" value="QGJ93500.1"/>
    <property type="molecule type" value="Genomic_DNA"/>
</dbReference>
<keyword evidence="4" id="KW-1185">Reference proteome</keyword>
<gene>
    <name evidence="3" type="primary">52</name>
    <name evidence="3" type="ORF">SEA_MUFASA8_52</name>
</gene>
<evidence type="ECO:0000256" key="1">
    <source>
        <dbReference type="SAM" id="Coils"/>
    </source>
</evidence>
<feature type="region of interest" description="Disordered" evidence="2">
    <location>
        <begin position="1"/>
        <end position="22"/>
    </location>
</feature>
<dbReference type="RefSeq" id="YP_009885132.1">
    <property type="nucleotide sequence ID" value="NC_049478.1"/>
</dbReference>
<feature type="coiled-coil region" evidence="1">
    <location>
        <begin position="82"/>
        <end position="154"/>
    </location>
</feature>
<name>A0A649VM50_9CAUD</name>